<reference evidence="1 2" key="1">
    <citation type="journal article" date="2024" name="J Genomics">
        <title>Draft genome sequencing and assembly of Favolaschia claudopus CIRM-BRFM 2984 isolated from oak limbs.</title>
        <authorList>
            <person name="Navarro D."/>
            <person name="Drula E."/>
            <person name="Chaduli D."/>
            <person name="Cazenave R."/>
            <person name="Ahrendt S."/>
            <person name="Wang J."/>
            <person name="Lipzen A."/>
            <person name="Daum C."/>
            <person name="Barry K."/>
            <person name="Grigoriev I.V."/>
            <person name="Favel A."/>
            <person name="Rosso M.N."/>
            <person name="Martin F."/>
        </authorList>
    </citation>
    <scope>NUCLEOTIDE SEQUENCE [LARGE SCALE GENOMIC DNA]</scope>
    <source>
        <strain evidence="1 2">CIRM-BRFM 2984</strain>
    </source>
</reference>
<protein>
    <submittedName>
        <fullName evidence="1">Uncharacterized protein</fullName>
    </submittedName>
</protein>
<name>A0AAW0CX48_9AGAR</name>
<accession>A0AAW0CX48</accession>
<evidence type="ECO:0000313" key="2">
    <source>
        <dbReference type="Proteomes" id="UP001362999"/>
    </source>
</evidence>
<sequence length="103" mass="11459">MLNTYGNWVSGAGPDGWGFPPQTAARGFPLAAEAHCVLHHAPNVPLQCPLCPESKSGNRKTIWNIILIFTSLLSIQYQVKNPPDVPPQFWIDTWVQHVEEQAL</sequence>
<gene>
    <name evidence="1" type="ORF">R3P38DRAFT_2883489</name>
</gene>
<keyword evidence="2" id="KW-1185">Reference proteome</keyword>
<dbReference type="AlphaFoldDB" id="A0AAW0CX48"/>
<evidence type="ECO:0000313" key="1">
    <source>
        <dbReference type="EMBL" id="KAK7043302.1"/>
    </source>
</evidence>
<dbReference type="EMBL" id="JAWWNJ010000012">
    <property type="protein sequence ID" value="KAK7043302.1"/>
    <property type="molecule type" value="Genomic_DNA"/>
</dbReference>
<organism evidence="1 2">
    <name type="scientific">Favolaschia claudopus</name>
    <dbReference type="NCBI Taxonomy" id="2862362"/>
    <lineage>
        <taxon>Eukaryota</taxon>
        <taxon>Fungi</taxon>
        <taxon>Dikarya</taxon>
        <taxon>Basidiomycota</taxon>
        <taxon>Agaricomycotina</taxon>
        <taxon>Agaricomycetes</taxon>
        <taxon>Agaricomycetidae</taxon>
        <taxon>Agaricales</taxon>
        <taxon>Marasmiineae</taxon>
        <taxon>Mycenaceae</taxon>
        <taxon>Favolaschia</taxon>
    </lineage>
</organism>
<dbReference type="Proteomes" id="UP001362999">
    <property type="component" value="Unassembled WGS sequence"/>
</dbReference>
<comment type="caution">
    <text evidence="1">The sequence shown here is derived from an EMBL/GenBank/DDBJ whole genome shotgun (WGS) entry which is preliminary data.</text>
</comment>
<proteinExistence type="predicted"/>
<feature type="non-terminal residue" evidence="1">
    <location>
        <position position="103"/>
    </location>
</feature>